<evidence type="ECO:0000256" key="4">
    <source>
        <dbReference type="ARBA" id="ARBA00066947"/>
    </source>
</evidence>
<evidence type="ECO:0000259" key="9">
    <source>
        <dbReference type="Pfam" id="PF01558"/>
    </source>
</evidence>
<name>Q9HLG9_THEAC</name>
<dbReference type="PaxDb" id="273075-Ta0259m"/>
<evidence type="ECO:0000256" key="7">
    <source>
        <dbReference type="ARBA" id="ARBA00079587"/>
    </source>
</evidence>
<feature type="domain" description="Pyruvate flavodoxin/ferredoxin oxidoreductase pyrimidine binding" evidence="10">
    <location>
        <begin position="217"/>
        <end position="445"/>
    </location>
</feature>
<dbReference type="AlphaFoldDB" id="Q9HLG9"/>
<comment type="subunit">
    <text evidence="3">Heterotetramer of the KorA, KorB, KorC and KorD subunits.</text>
</comment>
<dbReference type="InParanoid" id="Q9HLG9"/>
<dbReference type="SUPFAM" id="SSF52922">
    <property type="entry name" value="TK C-terminal domain-like"/>
    <property type="match status" value="1"/>
</dbReference>
<evidence type="ECO:0000256" key="6">
    <source>
        <dbReference type="ARBA" id="ARBA00076968"/>
    </source>
</evidence>
<dbReference type="Pfam" id="PF01855">
    <property type="entry name" value="POR_N"/>
    <property type="match status" value="1"/>
</dbReference>
<dbReference type="SUPFAM" id="SSF52518">
    <property type="entry name" value="Thiamin diphosphate-binding fold (THDP-binding)"/>
    <property type="match status" value="1"/>
</dbReference>
<keyword evidence="12" id="KW-0670">Pyruvate</keyword>
<evidence type="ECO:0000313" key="13">
    <source>
        <dbReference type="Proteomes" id="UP000001024"/>
    </source>
</evidence>
<dbReference type="InterPro" id="IPR002880">
    <property type="entry name" value="Pyrv_Fd/Flavodoxin_OxRdtase_N"/>
</dbReference>
<protein>
    <recommendedName>
        <fullName evidence="5">2-oxoglutarate synthase subunit KorA</fullName>
        <ecNumber evidence="4">1.2.7.3</ecNumber>
    </recommendedName>
    <alternativeName>
        <fullName evidence="7">2-ketoglutarate oxidoreductase alpha chain</fullName>
    </alternativeName>
    <alternativeName>
        <fullName evidence="6">2-oxoglutarate-ferredoxin oxidoreductase subunit alpha</fullName>
    </alternativeName>
</protein>
<proteinExistence type="predicted"/>
<dbReference type="InterPro" id="IPR019752">
    <property type="entry name" value="Pyrv/ketoisovalerate_OxRed_cat"/>
</dbReference>
<dbReference type="KEGG" id="tac:Ta0259"/>
<dbReference type="EMBL" id="AL445063">
    <property type="protein sequence ID" value="CAC11404.1"/>
    <property type="molecule type" value="Genomic_DNA"/>
</dbReference>
<dbReference type="InterPro" id="IPR022367">
    <property type="entry name" value="2-oxoacid/accept_OxRdtase_asu"/>
</dbReference>
<dbReference type="Pfam" id="PF01558">
    <property type="entry name" value="POR"/>
    <property type="match status" value="1"/>
</dbReference>
<evidence type="ECO:0000256" key="5">
    <source>
        <dbReference type="ARBA" id="ARBA00071398"/>
    </source>
</evidence>
<dbReference type="InterPro" id="IPR033412">
    <property type="entry name" value="PFOR_II"/>
</dbReference>
<evidence type="ECO:0000256" key="8">
    <source>
        <dbReference type="SAM" id="Phobius"/>
    </source>
</evidence>
<evidence type="ECO:0000259" key="11">
    <source>
        <dbReference type="Pfam" id="PF17147"/>
    </source>
</evidence>
<dbReference type="GO" id="GO:0044272">
    <property type="term" value="P:sulfur compound biosynthetic process"/>
    <property type="evidence" value="ECO:0007669"/>
    <property type="project" value="UniProtKB-ARBA"/>
</dbReference>
<dbReference type="PANTHER" id="PTHR32154:SF20">
    <property type="entry name" value="2-OXOGLUTARATE OXIDOREDUCTASE SUBUNIT KORA"/>
    <property type="match status" value="1"/>
</dbReference>
<dbReference type="GO" id="GO:0006082">
    <property type="term" value="P:organic acid metabolic process"/>
    <property type="evidence" value="ECO:0007669"/>
    <property type="project" value="UniProtKB-ARBA"/>
</dbReference>
<dbReference type="SUPFAM" id="SSF53323">
    <property type="entry name" value="Pyruvate-ferredoxin oxidoreductase, PFOR, domain III"/>
    <property type="match status" value="1"/>
</dbReference>
<evidence type="ECO:0000256" key="1">
    <source>
        <dbReference type="ARBA" id="ARBA00023002"/>
    </source>
</evidence>
<dbReference type="Gene3D" id="3.40.920.10">
    <property type="entry name" value="Pyruvate-ferredoxin oxidoreductase, PFOR, domain III"/>
    <property type="match status" value="1"/>
</dbReference>
<keyword evidence="1" id="KW-0560">Oxidoreductase</keyword>
<dbReference type="FunFam" id="3.40.50.970:FF:000022">
    <property type="entry name" value="2-oxoglutarate ferredoxin oxidoreductase alpha subunit"/>
    <property type="match status" value="1"/>
</dbReference>
<dbReference type="InterPro" id="IPR002869">
    <property type="entry name" value="Pyrv_flavodox_OxRed_cen"/>
</dbReference>
<dbReference type="InterPro" id="IPR029061">
    <property type="entry name" value="THDP-binding"/>
</dbReference>
<evidence type="ECO:0000313" key="12">
    <source>
        <dbReference type="EMBL" id="CAC11404.1"/>
    </source>
</evidence>
<comment type="catalytic activity">
    <reaction evidence="2">
        <text>2 oxidized [2Fe-2S]-[ferredoxin] + 2-oxoglutarate + CoA = succinyl-CoA + 2 reduced [2Fe-2S]-[ferredoxin] + CO2 + H(+)</text>
        <dbReference type="Rhea" id="RHEA:17297"/>
        <dbReference type="Rhea" id="RHEA-COMP:10000"/>
        <dbReference type="Rhea" id="RHEA-COMP:10001"/>
        <dbReference type="ChEBI" id="CHEBI:15378"/>
        <dbReference type="ChEBI" id="CHEBI:16526"/>
        <dbReference type="ChEBI" id="CHEBI:16810"/>
        <dbReference type="ChEBI" id="CHEBI:33737"/>
        <dbReference type="ChEBI" id="CHEBI:33738"/>
        <dbReference type="ChEBI" id="CHEBI:57287"/>
        <dbReference type="ChEBI" id="CHEBI:57292"/>
        <dbReference type="EC" id="1.2.7.3"/>
    </reaction>
</comment>
<dbReference type="Proteomes" id="UP000001024">
    <property type="component" value="Chromosome"/>
</dbReference>
<dbReference type="InterPro" id="IPR009014">
    <property type="entry name" value="Transketo_C/PFOR_II"/>
</dbReference>
<dbReference type="HOGENOM" id="CLU_017038_1_0_2"/>
<keyword evidence="8" id="KW-0812">Transmembrane</keyword>
<reference evidence="12 13" key="1">
    <citation type="journal article" date="2000" name="Nature">
        <title>The genome sequence of the thermoacidophilic scavenger Thermoplasma acidophilum.</title>
        <authorList>
            <person name="Ruepp A."/>
            <person name="Graml W."/>
            <person name="Santos-Martinez M.L."/>
            <person name="Koretke K.K."/>
            <person name="Volker C."/>
            <person name="Mewes H.W."/>
            <person name="Frishman D."/>
            <person name="Stocker S."/>
            <person name="Lupas A.N."/>
            <person name="Baumeister W."/>
        </authorList>
    </citation>
    <scope>NUCLEOTIDE SEQUENCE [LARGE SCALE GENOMIC DNA]</scope>
    <source>
        <strain evidence="13">ATCC 25905 / DSM 1728 / JCM 9062 / NBRC 15155 / AMRC-C165</strain>
    </source>
</reference>
<dbReference type="STRING" id="273075.gene:9571476"/>
<dbReference type="CDD" id="cd07034">
    <property type="entry name" value="TPP_PYR_PFOR_IOR-alpha_like"/>
    <property type="match status" value="1"/>
</dbReference>
<gene>
    <name evidence="12" type="ordered locus">Ta0259</name>
</gene>
<dbReference type="PANTHER" id="PTHR32154">
    <property type="entry name" value="PYRUVATE-FLAVODOXIN OXIDOREDUCTASE-RELATED"/>
    <property type="match status" value="1"/>
</dbReference>
<sequence>MTIMRQNEVIIRVAGAAGDGVQSAGEILVRTFARSGLYATSYNYYQDIIRGGESWYQVRASDVKVKNQGDGLDILIALNQDGVERHTNPDINEGGASPLGKDGIAIFDNSIKNYTKRDTNYCPMPLADIAAKYSKNTLLKNTVGLGAAIAATGIDFNIFADVIRDQFGKKGEIAELNVKAAKEGYDYYLANFKPLGKKFKFGKKKYMISGGMAVALGAVAGGLKMYVAYPMTPASSALHFLAQHAKKYGVFVKIPEDEISAINTVIGANYAGVRAMTGSSGGGFALMTEAVGLSGMTEVPLVIYEAQRPGPSTGLPTKTEQGDLNQVLGASQGDFPRIVFAPGDIEEAFYLTREAMNIAEKYQTPVFVMSDLYLAEHYDTIDSFDLNFNIDHGLRAKDNEQDYKRYLITETGISPRAIPGQPGNMHNEDSDEHNEYGDVVSDAVTNPQDRIKMMQKRMRKLDTYIEEMKPTPTYRIQDAEYVIIQWGSTKGAVEEAIDILRAKGIKIGAIEVKNVFPLNPDIGTLLKNRKKILAVENNYSGQLSKYIAAQFLVKPELITKYDGEAFYPNALAEEIEVRIGKKKEVIRE</sequence>
<organism evidence="12 13">
    <name type="scientific">Thermoplasma acidophilum (strain ATCC 25905 / DSM 1728 / JCM 9062 / NBRC 15155 / AMRC-C165)</name>
    <dbReference type="NCBI Taxonomy" id="273075"/>
    <lineage>
        <taxon>Archaea</taxon>
        <taxon>Methanobacteriati</taxon>
        <taxon>Thermoplasmatota</taxon>
        <taxon>Thermoplasmata</taxon>
        <taxon>Thermoplasmatales</taxon>
        <taxon>Thermoplasmataceae</taxon>
        <taxon>Thermoplasma</taxon>
    </lineage>
</organism>
<keyword evidence="8" id="KW-1133">Transmembrane helix</keyword>
<dbReference type="EC" id="1.2.7.3" evidence="4"/>
<dbReference type="GO" id="GO:0006979">
    <property type="term" value="P:response to oxidative stress"/>
    <property type="evidence" value="ECO:0007669"/>
    <property type="project" value="TreeGrafter"/>
</dbReference>
<evidence type="ECO:0000256" key="2">
    <source>
        <dbReference type="ARBA" id="ARBA00052359"/>
    </source>
</evidence>
<evidence type="ECO:0000259" key="10">
    <source>
        <dbReference type="Pfam" id="PF01855"/>
    </source>
</evidence>
<keyword evidence="8" id="KW-0472">Membrane</keyword>
<keyword evidence="13" id="KW-1185">Reference proteome</keyword>
<feature type="domain" description="Pyruvate/ketoisovalerate oxidoreductase catalytic" evidence="9">
    <location>
        <begin position="17"/>
        <end position="186"/>
    </location>
</feature>
<feature type="transmembrane region" description="Helical" evidence="8">
    <location>
        <begin position="206"/>
        <end position="229"/>
    </location>
</feature>
<dbReference type="Pfam" id="PF17147">
    <property type="entry name" value="PFOR_II"/>
    <property type="match status" value="1"/>
</dbReference>
<dbReference type="EnsemblBacteria" id="CAC11404">
    <property type="protein sequence ID" value="CAC11404"/>
    <property type="gene ID" value="CAC11404"/>
</dbReference>
<feature type="domain" description="Pyruvate:ferredoxin oxidoreductase core" evidence="11">
    <location>
        <begin position="479"/>
        <end position="566"/>
    </location>
</feature>
<accession>Q9HLG9</accession>
<dbReference type="InterPro" id="IPR050722">
    <property type="entry name" value="Pyruvate:ferred/Flavod_OxRd"/>
</dbReference>
<evidence type="ECO:0000256" key="3">
    <source>
        <dbReference type="ARBA" id="ARBA00064882"/>
    </source>
</evidence>
<dbReference type="GO" id="GO:0047553">
    <property type="term" value="F:2-oxoglutarate synthase activity"/>
    <property type="evidence" value="ECO:0007669"/>
    <property type="project" value="UniProtKB-EC"/>
</dbReference>
<dbReference type="RefSeq" id="WP_241761868.1">
    <property type="nucleotide sequence ID" value="NC_002578.1"/>
</dbReference>
<dbReference type="Gene3D" id="3.40.50.970">
    <property type="match status" value="1"/>
</dbReference>
<dbReference type="Gene3D" id="3.40.50.920">
    <property type="match status" value="1"/>
</dbReference>
<dbReference type="eggNOG" id="arCOG01606">
    <property type="taxonomic scope" value="Archaea"/>
</dbReference>
<dbReference type="NCBIfam" id="TIGR03710">
    <property type="entry name" value="OAFO_sf"/>
    <property type="match status" value="1"/>
</dbReference>